<dbReference type="SUPFAM" id="SSF53756">
    <property type="entry name" value="UDP-Glycosyltransferase/glycogen phosphorylase"/>
    <property type="match status" value="2"/>
</dbReference>
<evidence type="ECO:0000313" key="4">
    <source>
        <dbReference type="EMBL" id="KAH9528009.1"/>
    </source>
</evidence>
<dbReference type="PANTHER" id="PTHR48043">
    <property type="entry name" value="EG:EG0003.4 PROTEIN-RELATED"/>
    <property type="match status" value="1"/>
</dbReference>
<sequence length="892" mass="102404">MKIFFLSLDAVGHIYACVGLAQALAKRKHSIHFLTNSLFAGKIKQLGFNQIILIDDDNHQKIIADKENEKKDEAHPLEANAANLERLKKTGWLNGKSSYDKILPFNHDSSYDFLRARYEEQRSVHLQIEASIKQEQPDLIIIDRFLVPPCIAYGTIPWASLFSENPLHLYDSPDVPPQSSGYSSNDRTGWEEFREKHRKGFPAGIRYYQNKFNREFGYPEASKDEILRISPYMNIYGYPEELDYKDIAQLPDHYIRLDTFYRETYESFELPKEFESKLLPDDKLVYVSLGSMASIDVDLMKRIVDELSKSPHKFIISMGPGYSKYKLADNMWGKAYLPQTKILPIVDLVITHGGNNTVTETFYHGKPMLVMPLFADQYDNAQRILEKGYGDRINGYLFKHGELCKMIDQILNDQQMIQKCKKAGERICSSDSKQKACEKIELFTRLKIIFFSMDGVGHVNACIGLAQALANRCHEICFLTRKNFAGTYERFGFKELIWGIEDNTKNSNDQSKIHPLKAQQDMLDGIRKSPLLSDKSSIEKLSSFGTGQEDDFMKKMGLQVQEEHPHIKMLIEKELPDLIIVDHFIVAPCIAYGQIPWAFLFSGNPAFFFESPDIPPVMSGYSSNDRTGWDEFREKFNNTFKFGMRSIQNSLNKNLGYPEVDENQFLFKSKYMNIYGYPEELDYTDLITLPQNFVRLDAFCRDTPETFELPAEFKEKIKSGDKLIYLSMGSMGSIDVNLMKKLVAELSQSSHKFIVSMGAAHDEYKLADNNMWGKAFLPQTKIIPLVDLVITHGGNNTVTETFSFGKPMIAMPLFADQYDNAQRIKEKGFGDRLDPYSFNDGELRTMVDRILNDNAIRDRCERASLRMSQTNSKKIACEKIEKIIQDLKNKKS</sequence>
<protein>
    <submittedName>
        <fullName evidence="4">Uncharacterized protein</fullName>
    </submittedName>
</protein>
<keyword evidence="3" id="KW-0808">Transferase</keyword>
<dbReference type="InterPro" id="IPR002213">
    <property type="entry name" value="UDP_glucos_trans"/>
</dbReference>
<dbReference type="Pfam" id="PF00201">
    <property type="entry name" value="UDPGT"/>
    <property type="match status" value="2"/>
</dbReference>
<reference evidence="4" key="1">
    <citation type="submission" date="2013-05" db="EMBL/GenBank/DDBJ databases">
        <authorList>
            <person name="Yim A.K.Y."/>
            <person name="Chan T.F."/>
            <person name="Ji K.M."/>
            <person name="Liu X.Y."/>
            <person name="Zhou J.W."/>
            <person name="Li R.Q."/>
            <person name="Yang K.Y."/>
            <person name="Li J."/>
            <person name="Li M."/>
            <person name="Law P.T.W."/>
            <person name="Wu Y.L."/>
            <person name="Cai Z.L."/>
            <person name="Qin H."/>
            <person name="Bao Y."/>
            <person name="Leung R.K.K."/>
            <person name="Ng P.K.S."/>
            <person name="Zou J."/>
            <person name="Zhong X.J."/>
            <person name="Ran P.X."/>
            <person name="Zhong N.S."/>
            <person name="Liu Z.G."/>
            <person name="Tsui S.K.W."/>
        </authorList>
    </citation>
    <scope>NUCLEOTIDE SEQUENCE</scope>
    <source>
        <strain evidence="4">Derf</strain>
        <tissue evidence="4">Whole organism</tissue>
    </source>
</reference>
<evidence type="ECO:0000256" key="3">
    <source>
        <dbReference type="ARBA" id="ARBA00022679"/>
    </source>
</evidence>
<accession>A0A922LA03</accession>
<proteinExistence type="inferred from homology"/>
<evidence type="ECO:0000256" key="2">
    <source>
        <dbReference type="ARBA" id="ARBA00022676"/>
    </source>
</evidence>
<dbReference type="InterPro" id="IPR050271">
    <property type="entry name" value="UDP-glycosyltransferase"/>
</dbReference>
<dbReference type="AlphaFoldDB" id="A0A922LA03"/>
<dbReference type="Gene3D" id="3.40.50.2000">
    <property type="entry name" value="Glycogen Phosphorylase B"/>
    <property type="match status" value="4"/>
</dbReference>
<evidence type="ECO:0000313" key="5">
    <source>
        <dbReference type="Proteomes" id="UP000790347"/>
    </source>
</evidence>
<dbReference type="Proteomes" id="UP000790347">
    <property type="component" value="Unassembled WGS sequence"/>
</dbReference>
<keyword evidence="2" id="KW-0328">Glycosyltransferase</keyword>
<dbReference type="InterPro" id="IPR035595">
    <property type="entry name" value="UDP_glycos_trans_CS"/>
</dbReference>
<organism evidence="4 5">
    <name type="scientific">Dermatophagoides farinae</name>
    <name type="common">American house dust mite</name>
    <dbReference type="NCBI Taxonomy" id="6954"/>
    <lineage>
        <taxon>Eukaryota</taxon>
        <taxon>Metazoa</taxon>
        <taxon>Ecdysozoa</taxon>
        <taxon>Arthropoda</taxon>
        <taxon>Chelicerata</taxon>
        <taxon>Arachnida</taxon>
        <taxon>Acari</taxon>
        <taxon>Acariformes</taxon>
        <taxon>Sarcoptiformes</taxon>
        <taxon>Astigmata</taxon>
        <taxon>Psoroptidia</taxon>
        <taxon>Analgoidea</taxon>
        <taxon>Pyroglyphidae</taxon>
        <taxon>Dermatophagoidinae</taxon>
        <taxon>Dermatophagoides</taxon>
    </lineage>
</organism>
<keyword evidence="5" id="KW-1185">Reference proteome</keyword>
<dbReference type="PANTHER" id="PTHR48043:SF145">
    <property type="entry name" value="FI06409P-RELATED"/>
    <property type="match status" value="1"/>
</dbReference>
<dbReference type="EMBL" id="ASGP02000001">
    <property type="protein sequence ID" value="KAH9528009.1"/>
    <property type="molecule type" value="Genomic_DNA"/>
</dbReference>
<comment type="similarity">
    <text evidence="1">Belongs to the UDP-glycosyltransferase family.</text>
</comment>
<evidence type="ECO:0000256" key="1">
    <source>
        <dbReference type="ARBA" id="ARBA00009995"/>
    </source>
</evidence>
<comment type="caution">
    <text evidence="4">The sequence shown here is derived from an EMBL/GenBank/DDBJ whole genome shotgun (WGS) entry which is preliminary data.</text>
</comment>
<dbReference type="CDD" id="cd03784">
    <property type="entry name" value="GT1_Gtf-like"/>
    <property type="match status" value="2"/>
</dbReference>
<dbReference type="GO" id="GO:0008194">
    <property type="term" value="F:UDP-glycosyltransferase activity"/>
    <property type="evidence" value="ECO:0007669"/>
    <property type="project" value="InterPro"/>
</dbReference>
<dbReference type="PROSITE" id="PS00375">
    <property type="entry name" value="UDPGT"/>
    <property type="match status" value="1"/>
</dbReference>
<reference evidence="4" key="2">
    <citation type="journal article" date="2022" name="Res Sq">
        <title>Comparative Genomics Reveals Insights into the Divergent Evolution of Astigmatic Mites and Household Pest Adaptations.</title>
        <authorList>
            <person name="Xiong Q."/>
            <person name="Wan A.T.-Y."/>
            <person name="Liu X.-Y."/>
            <person name="Fung C.S.-H."/>
            <person name="Xiao X."/>
            <person name="Malainual N."/>
            <person name="Hou J."/>
            <person name="Wang L."/>
            <person name="Wang M."/>
            <person name="Yang K."/>
            <person name="Cui Y."/>
            <person name="Leung E."/>
            <person name="Nong W."/>
            <person name="Shin S.-K."/>
            <person name="Au S."/>
            <person name="Jeong K.Y."/>
            <person name="Chew F.T."/>
            <person name="Hui J."/>
            <person name="Leung T.F."/>
            <person name="Tungtrongchitr A."/>
            <person name="Zhong N."/>
            <person name="Liu Z."/>
            <person name="Tsui S."/>
        </authorList>
    </citation>
    <scope>NUCLEOTIDE SEQUENCE</scope>
    <source>
        <strain evidence="4">Derf</strain>
        <tissue evidence="4">Whole organism</tissue>
    </source>
</reference>
<gene>
    <name evidence="4" type="ORF">DERF_001984</name>
</gene>
<name>A0A922LA03_DERFA</name>